<organism evidence="1 2">
    <name type="scientific">Porites lobata</name>
    <dbReference type="NCBI Taxonomy" id="104759"/>
    <lineage>
        <taxon>Eukaryota</taxon>
        <taxon>Metazoa</taxon>
        <taxon>Cnidaria</taxon>
        <taxon>Anthozoa</taxon>
        <taxon>Hexacorallia</taxon>
        <taxon>Scleractinia</taxon>
        <taxon>Fungiina</taxon>
        <taxon>Poritidae</taxon>
        <taxon>Porites</taxon>
    </lineage>
</organism>
<proteinExistence type="predicted"/>
<feature type="non-terminal residue" evidence="1">
    <location>
        <position position="1"/>
    </location>
</feature>
<feature type="non-terminal residue" evidence="1">
    <location>
        <position position="101"/>
    </location>
</feature>
<dbReference type="Proteomes" id="UP001159405">
    <property type="component" value="Unassembled WGS sequence"/>
</dbReference>
<accession>A0ABN8NWM5</accession>
<dbReference type="EMBL" id="CALNXK010000039">
    <property type="protein sequence ID" value="CAH3123941.1"/>
    <property type="molecule type" value="Genomic_DNA"/>
</dbReference>
<reference evidence="1 2" key="1">
    <citation type="submission" date="2022-05" db="EMBL/GenBank/DDBJ databases">
        <authorList>
            <consortium name="Genoscope - CEA"/>
            <person name="William W."/>
        </authorList>
    </citation>
    <scope>NUCLEOTIDE SEQUENCE [LARGE SCALE GENOMIC DNA]</scope>
</reference>
<keyword evidence="2" id="KW-1185">Reference proteome</keyword>
<comment type="caution">
    <text evidence="1">The sequence shown here is derived from an EMBL/GenBank/DDBJ whole genome shotgun (WGS) entry which is preliminary data.</text>
</comment>
<sequence length="101" mass="11769">EEQLSASISDDAGEQDRDDLRRRLIFGRLSRVDDVCAKLRQPALTTTFLKKVRFKEQQVSPLTPKLVFFVVAWTAVQQQRFANLVQFHGKLDIFHRLEILK</sequence>
<evidence type="ECO:0000313" key="1">
    <source>
        <dbReference type="EMBL" id="CAH3123941.1"/>
    </source>
</evidence>
<protein>
    <submittedName>
        <fullName evidence="1">Uncharacterized protein</fullName>
    </submittedName>
</protein>
<evidence type="ECO:0000313" key="2">
    <source>
        <dbReference type="Proteomes" id="UP001159405"/>
    </source>
</evidence>
<gene>
    <name evidence="1" type="ORF">PLOB_00030341</name>
</gene>
<name>A0ABN8NWM5_9CNID</name>